<dbReference type="AlphaFoldDB" id="A0AAN6WFH0"/>
<gene>
    <name evidence="2" type="ORF">QBC36DRAFT_343648</name>
</gene>
<dbReference type="InterPro" id="IPR010730">
    <property type="entry name" value="HET"/>
</dbReference>
<dbReference type="EMBL" id="MU866114">
    <property type="protein sequence ID" value="KAK4179562.1"/>
    <property type="molecule type" value="Genomic_DNA"/>
</dbReference>
<comment type="caution">
    <text evidence="2">The sequence shown here is derived from an EMBL/GenBank/DDBJ whole genome shotgun (WGS) entry which is preliminary data.</text>
</comment>
<keyword evidence="3" id="KW-1185">Reference proteome</keyword>
<dbReference type="PANTHER" id="PTHR10622:SF10">
    <property type="entry name" value="HET DOMAIN-CONTAINING PROTEIN"/>
    <property type="match status" value="1"/>
</dbReference>
<name>A0AAN6WFH0_9PEZI</name>
<evidence type="ECO:0000313" key="2">
    <source>
        <dbReference type="EMBL" id="KAK4179562.1"/>
    </source>
</evidence>
<reference evidence="2" key="2">
    <citation type="submission" date="2023-05" db="EMBL/GenBank/DDBJ databases">
        <authorList>
            <consortium name="Lawrence Berkeley National Laboratory"/>
            <person name="Steindorff A."/>
            <person name="Hensen N."/>
            <person name="Bonometti L."/>
            <person name="Westerberg I."/>
            <person name="Brannstrom I.O."/>
            <person name="Guillou S."/>
            <person name="Cros-Aarteil S."/>
            <person name="Calhoun S."/>
            <person name="Haridas S."/>
            <person name="Kuo A."/>
            <person name="Mondo S."/>
            <person name="Pangilinan J."/>
            <person name="Riley R."/>
            <person name="Labutti K."/>
            <person name="Andreopoulos B."/>
            <person name="Lipzen A."/>
            <person name="Chen C."/>
            <person name="Yanf M."/>
            <person name="Daum C."/>
            <person name="Ng V."/>
            <person name="Clum A."/>
            <person name="Ohm R."/>
            <person name="Martin F."/>
            <person name="Silar P."/>
            <person name="Natvig D."/>
            <person name="Lalanne C."/>
            <person name="Gautier V."/>
            <person name="Ament-Velasquez S.L."/>
            <person name="Kruys A."/>
            <person name="Hutchinson M.I."/>
            <person name="Powell A.J."/>
            <person name="Barry K."/>
            <person name="Miller A.N."/>
            <person name="Grigoriev I.V."/>
            <person name="Debuchy R."/>
            <person name="Gladieux P."/>
            <person name="Thoren M.H."/>
            <person name="Johannesson H."/>
        </authorList>
    </citation>
    <scope>NUCLEOTIDE SEQUENCE</scope>
    <source>
        <strain evidence="2">CBS 892.96</strain>
    </source>
</reference>
<protein>
    <submittedName>
        <fullName evidence="2">Vegetative incompatibility HET containing-domain protein</fullName>
    </submittedName>
</protein>
<proteinExistence type="predicted"/>
<evidence type="ECO:0000259" key="1">
    <source>
        <dbReference type="Pfam" id="PF06985"/>
    </source>
</evidence>
<dbReference type="Pfam" id="PF06985">
    <property type="entry name" value="HET"/>
    <property type="match status" value="1"/>
</dbReference>
<dbReference type="Proteomes" id="UP001302321">
    <property type="component" value="Unassembled WGS sequence"/>
</dbReference>
<evidence type="ECO:0000313" key="3">
    <source>
        <dbReference type="Proteomes" id="UP001302321"/>
    </source>
</evidence>
<dbReference type="PANTHER" id="PTHR10622">
    <property type="entry name" value="HET DOMAIN-CONTAINING PROTEIN"/>
    <property type="match status" value="1"/>
</dbReference>
<feature type="domain" description="Heterokaryon incompatibility" evidence="1">
    <location>
        <begin position="46"/>
        <end position="142"/>
    </location>
</feature>
<sequence length="455" mass="52160">MRLLHTKELKLYSFNAVGKDGKEEVTFENLRCNPDVAGMTGYQKIVANCRVALRESYQYIWIDTCCIDKSSSTELFQAINFMYRWYERSAFCIVFLVDVVYPHKYSYYLMSKHIENLLPPLETFGVGFRNSRWFMRDWILQELIASWNLSFYDSSWRVIDTKDRLSGLISKITGVEQSVLISTVPGKLQTASVAHKMYWASRRETTRSEDINIPLLYGEGGANVFMRLQQEIFNSINDESISLWTLPPEEAMQKELWGLDISQSQHSHEDDSSTMSLRITSRGLFLQLPAVDLDKEGVGDPGIPSGIIVRKIVSSINEEYVRILVGFPIAIAASKIITWGKQIGSEWAHATFQRYSGMAIERRHIYKPRLYVNQRPHPCLGDSWRFVLRIEHNQESMSIEIDRNEVLNRLGPEGVSLRIIELVVLVMKVSIRLRRAPISRSSDSGKAEIGAARVT</sequence>
<organism evidence="2 3">
    <name type="scientific">Triangularia setosa</name>
    <dbReference type="NCBI Taxonomy" id="2587417"/>
    <lineage>
        <taxon>Eukaryota</taxon>
        <taxon>Fungi</taxon>
        <taxon>Dikarya</taxon>
        <taxon>Ascomycota</taxon>
        <taxon>Pezizomycotina</taxon>
        <taxon>Sordariomycetes</taxon>
        <taxon>Sordariomycetidae</taxon>
        <taxon>Sordariales</taxon>
        <taxon>Podosporaceae</taxon>
        <taxon>Triangularia</taxon>
    </lineage>
</organism>
<accession>A0AAN6WFH0</accession>
<reference evidence="2" key="1">
    <citation type="journal article" date="2023" name="Mol. Phylogenet. Evol.">
        <title>Genome-scale phylogeny and comparative genomics of the fungal order Sordariales.</title>
        <authorList>
            <person name="Hensen N."/>
            <person name="Bonometti L."/>
            <person name="Westerberg I."/>
            <person name="Brannstrom I.O."/>
            <person name="Guillou S."/>
            <person name="Cros-Aarteil S."/>
            <person name="Calhoun S."/>
            <person name="Haridas S."/>
            <person name="Kuo A."/>
            <person name="Mondo S."/>
            <person name="Pangilinan J."/>
            <person name="Riley R."/>
            <person name="LaButti K."/>
            <person name="Andreopoulos B."/>
            <person name="Lipzen A."/>
            <person name="Chen C."/>
            <person name="Yan M."/>
            <person name="Daum C."/>
            <person name="Ng V."/>
            <person name="Clum A."/>
            <person name="Steindorff A."/>
            <person name="Ohm R.A."/>
            <person name="Martin F."/>
            <person name="Silar P."/>
            <person name="Natvig D.O."/>
            <person name="Lalanne C."/>
            <person name="Gautier V."/>
            <person name="Ament-Velasquez S.L."/>
            <person name="Kruys A."/>
            <person name="Hutchinson M.I."/>
            <person name="Powell A.J."/>
            <person name="Barry K."/>
            <person name="Miller A.N."/>
            <person name="Grigoriev I.V."/>
            <person name="Debuchy R."/>
            <person name="Gladieux P."/>
            <person name="Hiltunen Thoren M."/>
            <person name="Johannesson H."/>
        </authorList>
    </citation>
    <scope>NUCLEOTIDE SEQUENCE</scope>
    <source>
        <strain evidence="2">CBS 892.96</strain>
    </source>
</reference>